<dbReference type="GO" id="GO:0009035">
    <property type="term" value="F:type I site-specific deoxyribonuclease activity"/>
    <property type="evidence" value="ECO:0007669"/>
    <property type="project" value="UniProtKB-EC"/>
</dbReference>
<dbReference type="EMBL" id="KC811120">
    <property type="protein sequence ID" value="AGQ19050.1"/>
    <property type="molecule type" value="Genomic_DNA"/>
</dbReference>
<dbReference type="Pfam" id="PF22679">
    <property type="entry name" value="T1R_D3-like"/>
    <property type="match status" value="1"/>
</dbReference>
<evidence type="ECO:0000259" key="1">
    <source>
        <dbReference type="SMART" id="SM00487"/>
    </source>
</evidence>
<dbReference type="InterPro" id="IPR014001">
    <property type="entry name" value="Helicase_ATP-bd"/>
</dbReference>
<organism evidence="2">
    <name type="scientific">Candidatus Actinomarina minuta</name>
    <dbReference type="NCBI Taxonomy" id="1389454"/>
    <lineage>
        <taxon>Bacteria</taxon>
        <taxon>Bacillati</taxon>
        <taxon>Actinomycetota</taxon>
        <taxon>Actinomycetes</taxon>
        <taxon>Candidatus Actinomarinidae</taxon>
        <taxon>Candidatus Actinomarinales</taxon>
        <taxon>Candidatus Actinomarineae</taxon>
        <taxon>Candidatus Actinomarinaceae</taxon>
        <taxon>Candidatus Actinomarina</taxon>
    </lineage>
</organism>
<dbReference type="InterPro" id="IPR007409">
    <property type="entry name" value="Restrct_endonuc_type1_HsdR_N"/>
</dbReference>
<dbReference type="GO" id="GO:0005524">
    <property type="term" value="F:ATP binding"/>
    <property type="evidence" value="ECO:0007669"/>
    <property type="project" value="UniProtKB-KW"/>
</dbReference>
<accession>S5DQB8</accession>
<dbReference type="InterPro" id="IPR027417">
    <property type="entry name" value="P-loop_NTPase"/>
</dbReference>
<dbReference type="Gene3D" id="3.90.1570.50">
    <property type="match status" value="1"/>
</dbReference>
<evidence type="ECO:0000313" key="2">
    <source>
        <dbReference type="EMBL" id="AGQ19050.1"/>
    </source>
</evidence>
<dbReference type="PANTHER" id="PTHR42927:SF1">
    <property type="entry name" value="HELICASE SUPERFAMILY 1 AND 2 DOMAIN-CONTAINING PROTEIN"/>
    <property type="match status" value="1"/>
</dbReference>
<dbReference type="PANTHER" id="PTHR42927">
    <property type="entry name" value="HELICASE SUPERFAMILY 1 AND 2 DOMAIN-CONTAINING PROTEIN"/>
    <property type="match status" value="1"/>
</dbReference>
<dbReference type="REBASE" id="67093">
    <property type="entry name" value="UbaC79ORFAP"/>
</dbReference>
<dbReference type="AlphaFoldDB" id="S5DQB8"/>
<feature type="domain" description="Helicase ATP-binding" evidence="1">
    <location>
        <begin position="283"/>
        <end position="509"/>
    </location>
</feature>
<dbReference type="Gene3D" id="3.40.50.300">
    <property type="entry name" value="P-loop containing nucleotide triphosphate hydrolases"/>
    <property type="match status" value="2"/>
</dbReference>
<dbReference type="GO" id="GO:0003677">
    <property type="term" value="F:DNA binding"/>
    <property type="evidence" value="ECO:0007669"/>
    <property type="project" value="UniProtKB-KW"/>
</dbReference>
<dbReference type="SMART" id="SM00487">
    <property type="entry name" value="DEXDc"/>
    <property type="match status" value="1"/>
</dbReference>
<sequence length="991" mass="113844">MSNLSPTELKFEEYIEKNLLNLGYLSLSKSTSEAEYENYDRANCLHISQLIEFIKKSQPDSWESLLEIHGTSVKEKVIKRVNEEITKRGLIDVLRGEVTDKGVKMKLFYPKPKSSLNPEAQELYNKNQFAVMRQLRYSIKEEDKNNSIDMGLFVNGIPLITVELKNQLTGQNIEHSENQYRYDRNPHEPLLKFKRCLAHFCIDNNKASMTTKLSGPRTKFLPFNKGIENPEVENDYRVEYMWSEIFTPDNLSEIIDNYVFVAEEEEYGYDEKKDSVEKKTTEVLIFPRYHQLDLIKNLKQTIPEDDLGTNYLVQHTTGSGKSYSIGWLAHTLSSLYKDEASDKRMFSSIIVVTDRKVLDKQLQHTIESIQRTPGVVNNVTQGAKQLKEFIEQEKAIIVTTIQKFPYIIEDITNLKQQSFAVIIDEVHSSQTGELATAMKTALNVDISEDEEEIDIEEIVNQQINAKGPQEHISYFGFTGTPKEATLEVFGTKQTDGSFIPFHTYSMKQSIAEGFTLDVLSNYTSYKRFFKISMDGKDFEVPTAKAKRKIIREVVLDDQLNIEQTVSIMLDHFFEKVIDEINGKARAMIVVPFRKACVKFFNEVNKQLVARDSEIKCLVGFSGDVRVDGDTFTEKGLNATVGHNGEVPNGLKYPQNRLVVVANKYQTGFDEPNLQTLYLNKPIKGVQSVQTLSRLNRTTTGKTHTFILDFVNEPEVIVEAFQSYYTSTVLEEETDPNQMYDNLTKIKNYLLFDAVQVTEFNTIFLNPNRVEGQLHPILDKVCDEFNKLEDGEQDLFKSYLLAYMKAYSYLSQIITFQDQELEKYFIFCKYLYKKLPKRARENFELDSSVNLDDLRISYIRDVEAGLIDEVEILNKLLFTASQSLEESKELLSEIVNQVNHLYGVNLSENDLSELGEIENILALDENTKAVMTGDNTEENKKAYLKKQFESAVYGLVGKNIEMFKKLDTNQSAQNMIFQAIYKNYTDGLGFSQ</sequence>
<proteinExistence type="predicted"/>
<dbReference type="InterPro" id="IPR040980">
    <property type="entry name" value="SWI2_SNF2"/>
</dbReference>
<reference evidence="2" key="1">
    <citation type="journal article" date="2013" name="Sci. Rep.">
        <title>Metagenomics uncovers a new group of low GC and ultra-small marine Actinobacteria.</title>
        <authorList>
            <person name="Ghai R."/>
            <person name="Mizuno C.M."/>
            <person name="Picazo A."/>
            <person name="Camacho A."/>
            <person name="Rodriguez-Valera F."/>
        </authorList>
    </citation>
    <scope>NUCLEOTIDE SEQUENCE</scope>
</reference>
<name>S5DQB8_9ACTN</name>
<dbReference type="InterPro" id="IPR055180">
    <property type="entry name" value="HsdR_RecA-like_helicase_dom_2"/>
</dbReference>
<dbReference type="SUPFAM" id="SSF52540">
    <property type="entry name" value="P-loop containing nucleoside triphosphate hydrolases"/>
    <property type="match status" value="1"/>
</dbReference>
<dbReference type="GO" id="GO:0009307">
    <property type="term" value="P:DNA restriction-modification system"/>
    <property type="evidence" value="ECO:0007669"/>
    <property type="project" value="UniProtKB-KW"/>
</dbReference>
<dbReference type="Pfam" id="PF04313">
    <property type="entry name" value="HSDR_N"/>
    <property type="match status" value="1"/>
</dbReference>
<protein>
    <submittedName>
        <fullName evidence="2">Type I site-specific restriction-modification system, R (Restriction) subunit</fullName>
    </submittedName>
</protein>
<dbReference type="Pfam" id="PF18766">
    <property type="entry name" value="SWI2_SNF2"/>
    <property type="match status" value="1"/>
</dbReference>